<dbReference type="GO" id="GO:0016829">
    <property type="term" value="F:lyase activity"/>
    <property type="evidence" value="ECO:0007669"/>
    <property type="project" value="UniProtKB-KW"/>
</dbReference>
<keyword evidence="5" id="KW-0201">Cytochrome c-type biogenesis</keyword>
<dbReference type="GO" id="GO:0005886">
    <property type="term" value="C:plasma membrane"/>
    <property type="evidence" value="ECO:0007669"/>
    <property type="project" value="TreeGrafter"/>
</dbReference>
<comment type="similarity">
    <text evidence="1">Belongs to the CcmH/CycL/Ccl2/NrfF family.</text>
</comment>
<keyword evidence="9" id="KW-0456">Lyase</keyword>
<dbReference type="EMBL" id="UOFQ01000091">
    <property type="protein sequence ID" value="VAW88244.1"/>
    <property type="molecule type" value="Genomic_DNA"/>
</dbReference>
<dbReference type="FunFam" id="1.10.8.640:FF:000001">
    <property type="entry name" value="Cytochrome c-type biogenesis protein"/>
    <property type="match status" value="1"/>
</dbReference>
<dbReference type="CDD" id="cd16378">
    <property type="entry name" value="CcmH_N"/>
    <property type="match status" value="1"/>
</dbReference>
<evidence type="ECO:0000256" key="5">
    <source>
        <dbReference type="ARBA" id="ARBA00022748"/>
    </source>
</evidence>
<feature type="transmembrane region" description="Helical" evidence="7">
    <location>
        <begin position="106"/>
        <end position="127"/>
    </location>
</feature>
<evidence type="ECO:0000256" key="7">
    <source>
        <dbReference type="SAM" id="Phobius"/>
    </source>
</evidence>
<protein>
    <submittedName>
        <fullName evidence="9">Cytochrome c heme lyase subunit CcmL</fullName>
    </submittedName>
</protein>
<dbReference type="Gene3D" id="1.10.8.640">
    <property type="entry name" value="Cytochrome C biogenesis protein"/>
    <property type="match status" value="1"/>
</dbReference>
<keyword evidence="6" id="KW-0408">Iron</keyword>
<keyword evidence="7" id="KW-1133">Transmembrane helix</keyword>
<dbReference type="InterPro" id="IPR051263">
    <property type="entry name" value="C-type_cytochrome_biogenesis"/>
</dbReference>
<evidence type="ECO:0000256" key="1">
    <source>
        <dbReference type="ARBA" id="ARBA00010342"/>
    </source>
</evidence>
<dbReference type="InterPro" id="IPR038297">
    <property type="entry name" value="CcmH/CycL/NrfF/Ccl2_sf"/>
</dbReference>
<evidence type="ECO:0000259" key="8">
    <source>
        <dbReference type="Pfam" id="PF03918"/>
    </source>
</evidence>
<dbReference type="AlphaFoldDB" id="A0A3B1A3E0"/>
<dbReference type="InterPro" id="IPR005616">
    <property type="entry name" value="CcmH/CycL/Ccl2/NrfF_N"/>
</dbReference>
<dbReference type="GO" id="GO:0017004">
    <property type="term" value="P:cytochrome complex assembly"/>
    <property type="evidence" value="ECO:0007669"/>
    <property type="project" value="UniProtKB-KW"/>
</dbReference>
<dbReference type="Pfam" id="PF03918">
    <property type="entry name" value="CcmH"/>
    <property type="match status" value="1"/>
</dbReference>
<name>A0A3B1A3E0_9ZZZZ</name>
<dbReference type="PANTHER" id="PTHR47870">
    <property type="entry name" value="CYTOCHROME C-TYPE BIOGENESIS PROTEIN CCMH"/>
    <property type="match status" value="1"/>
</dbReference>
<proteinExistence type="inferred from homology"/>
<reference evidence="9" key="1">
    <citation type="submission" date="2018-06" db="EMBL/GenBank/DDBJ databases">
        <authorList>
            <person name="Zhirakovskaya E."/>
        </authorList>
    </citation>
    <scope>NUCLEOTIDE SEQUENCE</scope>
</reference>
<keyword evidence="2" id="KW-0349">Heme</keyword>
<organism evidence="9">
    <name type="scientific">hydrothermal vent metagenome</name>
    <dbReference type="NCBI Taxonomy" id="652676"/>
    <lineage>
        <taxon>unclassified sequences</taxon>
        <taxon>metagenomes</taxon>
        <taxon>ecological metagenomes</taxon>
    </lineage>
</organism>
<evidence type="ECO:0000256" key="2">
    <source>
        <dbReference type="ARBA" id="ARBA00022617"/>
    </source>
</evidence>
<keyword evidence="4" id="KW-0732">Signal</keyword>
<keyword evidence="7" id="KW-0472">Membrane</keyword>
<accession>A0A3B1A3E0</accession>
<dbReference type="PANTHER" id="PTHR47870:SF1">
    <property type="entry name" value="CYTOCHROME C-TYPE BIOGENESIS PROTEIN CCMH"/>
    <property type="match status" value="1"/>
</dbReference>
<gene>
    <name evidence="9" type="ORF">MNBD_GAMMA17-134</name>
</gene>
<evidence type="ECO:0000256" key="6">
    <source>
        <dbReference type="ARBA" id="ARBA00023004"/>
    </source>
</evidence>
<keyword evidence="7" id="KW-0812">Transmembrane</keyword>
<keyword evidence="3" id="KW-0479">Metal-binding</keyword>
<sequence length="154" mass="17450">MRQAFACLMLLSAIVISPQALAKEAALMQADPVLEKRVMGLAHELRCLVCQNQSLGDSHSEFAIDMRSEIREQMRQGKNDEQVTDFMVQRYGDFIRFRPPVKSTTFLLWFGPLILLALGGAVLFISLKRRKRTVKTVPLSDEDRKRAEALLGDK</sequence>
<feature type="domain" description="CcmH/CycL/Ccl2/NrfF N-terminal" evidence="8">
    <location>
        <begin position="11"/>
        <end position="151"/>
    </location>
</feature>
<evidence type="ECO:0000256" key="4">
    <source>
        <dbReference type="ARBA" id="ARBA00022729"/>
    </source>
</evidence>
<dbReference type="GO" id="GO:0046872">
    <property type="term" value="F:metal ion binding"/>
    <property type="evidence" value="ECO:0007669"/>
    <property type="project" value="UniProtKB-KW"/>
</dbReference>
<evidence type="ECO:0000313" key="9">
    <source>
        <dbReference type="EMBL" id="VAW88244.1"/>
    </source>
</evidence>
<evidence type="ECO:0000256" key="3">
    <source>
        <dbReference type="ARBA" id="ARBA00022723"/>
    </source>
</evidence>